<accession>A0A3D9B219</accession>
<name>A0A3D9B219_9FLAO</name>
<protein>
    <submittedName>
        <fullName evidence="1">Uncharacterized protein</fullName>
    </submittedName>
</protein>
<dbReference type="EMBL" id="QNVV01000009">
    <property type="protein sequence ID" value="REC47306.1"/>
    <property type="molecule type" value="Genomic_DNA"/>
</dbReference>
<proteinExistence type="predicted"/>
<gene>
    <name evidence="1" type="ORF">DRF67_11880</name>
</gene>
<keyword evidence="2" id="KW-1185">Reference proteome</keyword>
<organism evidence="1 2">
    <name type="scientific">Chryseobacterium pennipullorum</name>
    <dbReference type="NCBI Taxonomy" id="2258963"/>
    <lineage>
        <taxon>Bacteria</taxon>
        <taxon>Pseudomonadati</taxon>
        <taxon>Bacteroidota</taxon>
        <taxon>Flavobacteriia</taxon>
        <taxon>Flavobacteriales</taxon>
        <taxon>Weeksellaceae</taxon>
        <taxon>Chryseobacterium group</taxon>
        <taxon>Chryseobacterium</taxon>
    </lineage>
</organism>
<reference evidence="1 2" key="1">
    <citation type="submission" date="2018-06" db="EMBL/GenBank/DDBJ databases">
        <title>Novel Chryseobacterium species.</title>
        <authorList>
            <person name="Newman J."/>
            <person name="Hugo C."/>
            <person name="Oosthuizen L."/>
            <person name="Charimba G."/>
        </authorList>
    </citation>
    <scope>NUCLEOTIDE SEQUENCE [LARGE SCALE GENOMIC DNA]</scope>
    <source>
        <strain evidence="1 2">7_F195</strain>
    </source>
</reference>
<dbReference type="AlphaFoldDB" id="A0A3D9B219"/>
<evidence type="ECO:0000313" key="2">
    <source>
        <dbReference type="Proteomes" id="UP000256257"/>
    </source>
</evidence>
<dbReference type="Proteomes" id="UP000256257">
    <property type="component" value="Unassembled WGS sequence"/>
</dbReference>
<evidence type="ECO:0000313" key="1">
    <source>
        <dbReference type="EMBL" id="REC47306.1"/>
    </source>
</evidence>
<sequence length="133" mass="15488">MGIAMHRKMKIMMMISQIMRIISMITTTSMMMSMMMTSMMTMRTMMMMTTTRMMRKMTAEDGVQEEETEDQEVTIRIGTAREDLLQEVEETQVADRVVDHNRGLDLGPDQVRVPDREEEGHREMVLLKGVLHL</sequence>
<comment type="caution">
    <text evidence="1">The sequence shown here is derived from an EMBL/GenBank/DDBJ whole genome shotgun (WGS) entry which is preliminary data.</text>
</comment>